<dbReference type="AlphaFoldDB" id="A0A9X6NPZ1"/>
<dbReference type="Proteomes" id="UP000192578">
    <property type="component" value="Unassembled WGS sequence"/>
</dbReference>
<keyword evidence="2" id="KW-1185">Reference proteome</keyword>
<comment type="caution">
    <text evidence="1">The sequence shown here is derived from an EMBL/GenBank/DDBJ whole genome shotgun (WGS) entry which is preliminary data.</text>
</comment>
<name>A0A9X6NPZ1_HYPEX</name>
<organism evidence="1 2">
    <name type="scientific">Hypsibius exemplaris</name>
    <name type="common">Freshwater tardigrade</name>
    <dbReference type="NCBI Taxonomy" id="2072580"/>
    <lineage>
        <taxon>Eukaryota</taxon>
        <taxon>Metazoa</taxon>
        <taxon>Ecdysozoa</taxon>
        <taxon>Tardigrada</taxon>
        <taxon>Eutardigrada</taxon>
        <taxon>Parachela</taxon>
        <taxon>Hypsibioidea</taxon>
        <taxon>Hypsibiidae</taxon>
        <taxon>Hypsibius</taxon>
    </lineage>
</organism>
<dbReference type="OrthoDB" id="9977282at2759"/>
<sequence>MAKKPDAVDQYLEYLRRMGAIRNAWISSSVSVAQIRLHSFSLKMALLSPDIVTKSKDLDLAVVASPYQPPLRPSDLPHIKIPVSVRNPAPDRRTRRKAARALGTSLPLNTPRKSILGLSLVQHSLLLLIPFPKPETSFLQSAVSAENFRHNEKQFLWTALSALAKTQKWN</sequence>
<accession>A0A9X6NPZ1</accession>
<reference evidence="2" key="1">
    <citation type="submission" date="2017-01" db="EMBL/GenBank/DDBJ databases">
        <title>Comparative genomics of anhydrobiosis in the tardigrade Hypsibius dujardini.</title>
        <authorList>
            <person name="Yoshida Y."/>
            <person name="Koutsovoulos G."/>
            <person name="Laetsch D."/>
            <person name="Stevens L."/>
            <person name="Kumar S."/>
            <person name="Horikawa D."/>
            <person name="Ishino K."/>
            <person name="Komine S."/>
            <person name="Tomita M."/>
            <person name="Blaxter M."/>
            <person name="Arakawa K."/>
        </authorList>
    </citation>
    <scope>NUCLEOTIDE SEQUENCE [LARGE SCALE GENOMIC DNA]</scope>
    <source>
        <strain evidence="2">Z151</strain>
    </source>
</reference>
<evidence type="ECO:0000313" key="2">
    <source>
        <dbReference type="Proteomes" id="UP000192578"/>
    </source>
</evidence>
<gene>
    <name evidence="1" type="ORF">BV898_18205</name>
</gene>
<protein>
    <submittedName>
        <fullName evidence="1">Uncharacterized protein</fullName>
    </submittedName>
</protein>
<dbReference type="EMBL" id="MTYJ01000345">
    <property type="protein sequence ID" value="OWA53784.1"/>
    <property type="molecule type" value="Genomic_DNA"/>
</dbReference>
<proteinExistence type="predicted"/>
<evidence type="ECO:0000313" key="1">
    <source>
        <dbReference type="EMBL" id="OWA53784.1"/>
    </source>
</evidence>